<dbReference type="Pfam" id="PF00140">
    <property type="entry name" value="Sigma70_r1_2"/>
    <property type="match status" value="1"/>
</dbReference>
<dbReference type="PROSITE" id="PS00715">
    <property type="entry name" value="SIGMA70_1"/>
    <property type="match status" value="1"/>
</dbReference>
<comment type="function">
    <text evidence="5">Sigma factors are initiation factors that promote the attachment of RNA polymerase to specific initiation sites and are then released.</text>
</comment>
<dbReference type="Pfam" id="PF04539">
    <property type="entry name" value="Sigma70_r3"/>
    <property type="match status" value="1"/>
</dbReference>
<proteinExistence type="inferred from homology"/>
<dbReference type="CDD" id="cd06171">
    <property type="entry name" value="Sigma70_r4"/>
    <property type="match status" value="1"/>
</dbReference>
<dbReference type="SUPFAM" id="SSF88946">
    <property type="entry name" value="Sigma2 domain of RNA polymerase sigma factors"/>
    <property type="match status" value="1"/>
</dbReference>
<dbReference type="InterPro" id="IPR014284">
    <property type="entry name" value="RNA_pol_sigma-70_dom"/>
</dbReference>
<evidence type="ECO:0000256" key="1">
    <source>
        <dbReference type="ARBA" id="ARBA00023015"/>
    </source>
</evidence>
<feature type="domain" description="RNA polymerase sigma-70" evidence="7">
    <location>
        <begin position="319"/>
        <end position="345"/>
    </location>
</feature>
<reference evidence="8 9" key="1">
    <citation type="journal article" date="2019" name="Int. J. Syst. Evol. Microbiol.">
        <title>The Global Catalogue of Microorganisms (GCM) 10K type strain sequencing project: providing services to taxonomists for standard genome sequencing and annotation.</title>
        <authorList>
            <consortium name="The Broad Institute Genomics Platform"/>
            <consortium name="The Broad Institute Genome Sequencing Center for Infectious Disease"/>
            <person name="Wu L."/>
            <person name="Ma J."/>
        </authorList>
    </citation>
    <scope>NUCLEOTIDE SEQUENCE [LARGE SCALE GENOMIC DNA]</scope>
    <source>
        <strain evidence="8 9">JCM 10671</strain>
    </source>
</reference>
<dbReference type="PANTHER" id="PTHR30603">
    <property type="entry name" value="RNA POLYMERASE SIGMA FACTOR RPO"/>
    <property type="match status" value="1"/>
</dbReference>
<dbReference type="InterPro" id="IPR009042">
    <property type="entry name" value="RNA_pol_sigma70_r1_2"/>
</dbReference>
<sequence length="359" mass="39819">MRVPAPASPVSTSDAVVAPEVDTAEAVEAAEPAEAELVTAVIEEDEEETPVVAEASVPVTDLVRHYLKEIGRVPLLTAEEEVQLSRRIEAGVFATARLDAEPAPDPQLRRELDIIARDGMVAKQKLIEANLRLVVSIAKRYSGRGLPFLDLVQEGNLGLIRAVEKFDYTKGYKFSTYATWWIRQAVTRALADQARTIRVPVHVVEIINKIIRLQRTMHQEHGIEPTIEELAVVLDMTPERVMEALRYAQDPVSLHTPVGEAEESEFGDLIEDVDAACPADAASVSMLRSDLDALLETLGEREKRVVTMRYGLDDGNPHTLEEVGQIFGVTRERVRQIEANTLAKLRHRPAAAELREYLA</sequence>
<evidence type="ECO:0000256" key="4">
    <source>
        <dbReference type="ARBA" id="ARBA00023163"/>
    </source>
</evidence>
<evidence type="ECO:0000256" key="2">
    <source>
        <dbReference type="ARBA" id="ARBA00023082"/>
    </source>
</evidence>
<organism evidence="8 9">
    <name type="scientific">Sporichthya brevicatena</name>
    <dbReference type="NCBI Taxonomy" id="171442"/>
    <lineage>
        <taxon>Bacteria</taxon>
        <taxon>Bacillati</taxon>
        <taxon>Actinomycetota</taxon>
        <taxon>Actinomycetes</taxon>
        <taxon>Sporichthyales</taxon>
        <taxon>Sporichthyaceae</taxon>
        <taxon>Sporichthya</taxon>
    </lineage>
</organism>
<dbReference type="InterPro" id="IPR007624">
    <property type="entry name" value="RNA_pol_sigma70_r3"/>
</dbReference>
<evidence type="ECO:0000259" key="6">
    <source>
        <dbReference type="PROSITE" id="PS00715"/>
    </source>
</evidence>
<feature type="domain" description="RNA polymerase sigma-70" evidence="6">
    <location>
        <begin position="150"/>
        <end position="163"/>
    </location>
</feature>
<dbReference type="Proteomes" id="UP001500957">
    <property type="component" value="Unassembled WGS sequence"/>
</dbReference>
<dbReference type="PROSITE" id="PS00716">
    <property type="entry name" value="SIGMA70_2"/>
    <property type="match status" value="1"/>
</dbReference>
<dbReference type="Gene3D" id="1.10.601.10">
    <property type="entry name" value="RNA Polymerase Primary Sigma Factor"/>
    <property type="match status" value="2"/>
</dbReference>
<dbReference type="InterPro" id="IPR050239">
    <property type="entry name" value="Sigma-70_RNA_pol_init_factors"/>
</dbReference>
<name>A0ABN1H9S9_9ACTN</name>
<dbReference type="Gene3D" id="1.10.10.10">
    <property type="entry name" value="Winged helix-like DNA-binding domain superfamily/Winged helix DNA-binding domain"/>
    <property type="match status" value="2"/>
</dbReference>
<dbReference type="InterPro" id="IPR036388">
    <property type="entry name" value="WH-like_DNA-bd_sf"/>
</dbReference>
<dbReference type="InterPro" id="IPR000943">
    <property type="entry name" value="RNA_pol_sigma70"/>
</dbReference>
<dbReference type="PANTHER" id="PTHR30603:SF59">
    <property type="entry name" value="RNA POLYMERASE PRINCIPAL SIGMA FACTOR HRDA"/>
    <property type="match status" value="1"/>
</dbReference>
<keyword evidence="1 5" id="KW-0805">Transcription regulation</keyword>
<comment type="caution">
    <text evidence="8">The sequence shown here is derived from an EMBL/GenBank/DDBJ whole genome shotgun (WGS) entry which is preliminary data.</text>
</comment>
<dbReference type="InterPro" id="IPR013324">
    <property type="entry name" value="RNA_pol_sigma_r3/r4-like"/>
</dbReference>
<keyword evidence="3 5" id="KW-0238">DNA-binding</keyword>
<evidence type="ECO:0000313" key="8">
    <source>
        <dbReference type="EMBL" id="GAA0634775.1"/>
    </source>
</evidence>
<accession>A0ABN1H9S9</accession>
<evidence type="ECO:0000256" key="3">
    <source>
        <dbReference type="ARBA" id="ARBA00023125"/>
    </source>
</evidence>
<comment type="similarity">
    <text evidence="5">Belongs to the sigma-70 factor family.</text>
</comment>
<dbReference type="Pfam" id="PF04545">
    <property type="entry name" value="Sigma70_r4"/>
    <property type="match status" value="1"/>
</dbReference>
<evidence type="ECO:0000259" key="7">
    <source>
        <dbReference type="PROSITE" id="PS00716"/>
    </source>
</evidence>
<keyword evidence="9" id="KW-1185">Reference proteome</keyword>
<evidence type="ECO:0000256" key="5">
    <source>
        <dbReference type="RuleBase" id="RU362124"/>
    </source>
</evidence>
<dbReference type="NCBIfam" id="TIGR02937">
    <property type="entry name" value="sigma70-ECF"/>
    <property type="match status" value="1"/>
</dbReference>
<dbReference type="SUPFAM" id="SSF88659">
    <property type="entry name" value="Sigma3 and sigma4 domains of RNA polymerase sigma factors"/>
    <property type="match status" value="2"/>
</dbReference>
<dbReference type="InterPro" id="IPR007627">
    <property type="entry name" value="RNA_pol_sigma70_r2"/>
</dbReference>
<dbReference type="InterPro" id="IPR013325">
    <property type="entry name" value="RNA_pol_sigma_r2"/>
</dbReference>
<keyword evidence="2 5" id="KW-0731">Sigma factor</keyword>
<evidence type="ECO:0000313" key="9">
    <source>
        <dbReference type="Proteomes" id="UP001500957"/>
    </source>
</evidence>
<gene>
    <name evidence="8" type="ORF">GCM10009547_43590</name>
</gene>
<dbReference type="EMBL" id="BAAAHE010000047">
    <property type="protein sequence ID" value="GAA0634775.1"/>
    <property type="molecule type" value="Genomic_DNA"/>
</dbReference>
<protein>
    <recommendedName>
        <fullName evidence="5">RNA polymerase sigma factor</fullName>
    </recommendedName>
</protein>
<dbReference type="Pfam" id="PF04542">
    <property type="entry name" value="Sigma70_r2"/>
    <property type="match status" value="1"/>
</dbReference>
<keyword evidence="4 5" id="KW-0804">Transcription</keyword>
<dbReference type="PRINTS" id="PR00046">
    <property type="entry name" value="SIGMA70FCT"/>
</dbReference>
<dbReference type="InterPro" id="IPR007630">
    <property type="entry name" value="RNA_pol_sigma70_r4"/>
</dbReference>